<feature type="non-terminal residue" evidence="1">
    <location>
        <position position="1"/>
    </location>
</feature>
<feature type="non-terminal residue" evidence="1">
    <location>
        <position position="342"/>
    </location>
</feature>
<dbReference type="Proteomes" id="UP001152795">
    <property type="component" value="Unassembled WGS sequence"/>
</dbReference>
<dbReference type="OrthoDB" id="5989638at2759"/>
<evidence type="ECO:0000313" key="2">
    <source>
        <dbReference type="Proteomes" id="UP001152795"/>
    </source>
</evidence>
<comment type="caution">
    <text evidence="1">The sequence shown here is derived from an EMBL/GenBank/DDBJ whole genome shotgun (WGS) entry which is preliminary data.</text>
</comment>
<dbReference type="EMBL" id="CACRXK020002751">
    <property type="protein sequence ID" value="CAB3995862.1"/>
    <property type="molecule type" value="Genomic_DNA"/>
</dbReference>
<gene>
    <name evidence="1" type="ORF">PACLA_8A018446</name>
</gene>
<evidence type="ECO:0000313" key="1">
    <source>
        <dbReference type="EMBL" id="CAB3995862.1"/>
    </source>
</evidence>
<proteinExistence type="predicted"/>
<name>A0A6S7H001_PARCT</name>
<accession>A0A6S7H001</accession>
<protein>
    <submittedName>
        <fullName evidence="1">Uncharacterized protein</fullName>
    </submittedName>
</protein>
<keyword evidence="2" id="KW-1185">Reference proteome</keyword>
<dbReference type="AlphaFoldDB" id="A0A6S7H001"/>
<organism evidence="1 2">
    <name type="scientific">Paramuricea clavata</name>
    <name type="common">Red gorgonian</name>
    <name type="synonym">Violescent sea-whip</name>
    <dbReference type="NCBI Taxonomy" id="317549"/>
    <lineage>
        <taxon>Eukaryota</taxon>
        <taxon>Metazoa</taxon>
        <taxon>Cnidaria</taxon>
        <taxon>Anthozoa</taxon>
        <taxon>Octocorallia</taxon>
        <taxon>Malacalcyonacea</taxon>
        <taxon>Plexauridae</taxon>
        <taxon>Paramuricea</taxon>
    </lineage>
</organism>
<reference evidence="1" key="1">
    <citation type="submission" date="2020-04" db="EMBL/GenBank/DDBJ databases">
        <authorList>
            <person name="Alioto T."/>
            <person name="Alioto T."/>
            <person name="Gomez Garrido J."/>
        </authorList>
    </citation>
    <scope>NUCLEOTIDE SEQUENCE</scope>
    <source>
        <strain evidence="1">A484AB</strain>
    </source>
</reference>
<sequence>SKQDMKKRDMTTRTAMARILWIEPKALPMACYASLEYMGRLRRFITTAGSPAQCLAPTQRIDIPIGSPICSTCRRSHGESTWKAEEGRNQRRAYERATNMHGHLMLQRDQFRKRLFPTEMLHLDLGEENGSLCKDHCRMYALSDPKDKELQQTCPHEHSMKCEECENLKFVIKDIEEKVENLCQHSSMTERREDMLYDLKQAAKDIFDWKSHILRSTNQENGKQDALRQLDEKTVLVVMDWAMKFQPRKYREKQSEWFGKRGLSWHVSSVISKTHQLQATFITVRSDANFVLRRTHYRVFKHDLQRGILNRIKYVQITTSPNMTFSIKTDRRKSSLEKIIYK</sequence>